<evidence type="ECO:0000256" key="1">
    <source>
        <dbReference type="SAM" id="Phobius"/>
    </source>
</evidence>
<feature type="transmembrane region" description="Helical" evidence="1">
    <location>
        <begin position="28"/>
        <end position="48"/>
    </location>
</feature>
<organism evidence="2 3">
    <name type="scientific">Nitrospirillum viridazoti CBAmc</name>
    <dbReference type="NCBI Taxonomy" id="1441467"/>
    <lineage>
        <taxon>Bacteria</taxon>
        <taxon>Pseudomonadati</taxon>
        <taxon>Pseudomonadota</taxon>
        <taxon>Alphaproteobacteria</taxon>
        <taxon>Rhodospirillales</taxon>
        <taxon>Azospirillaceae</taxon>
        <taxon>Nitrospirillum</taxon>
        <taxon>Nitrospirillum viridazoti</taxon>
    </lineage>
</organism>
<name>A0A248JL40_9PROT</name>
<dbReference type="PIRSF" id="PIRSF032162">
    <property type="entry name" value="UCP032162_imp"/>
    <property type="match status" value="1"/>
</dbReference>
<evidence type="ECO:0000313" key="3">
    <source>
        <dbReference type="Proteomes" id="UP000197153"/>
    </source>
</evidence>
<keyword evidence="1" id="KW-1133">Transmembrane helix</keyword>
<dbReference type="InterPro" id="IPR016990">
    <property type="entry name" value="UCP032162_TM"/>
</dbReference>
<dbReference type="Proteomes" id="UP000197153">
    <property type="component" value="Chromosome 1"/>
</dbReference>
<keyword evidence="1" id="KW-0812">Transmembrane</keyword>
<proteinExistence type="predicted"/>
<dbReference type="RefSeq" id="WP_088870471.1">
    <property type="nucleotide sequence ID" value="NZ_CP022110.1"/>
</dbReference>
<evidence type="ECO:0008006" key="4">
    <source>
        <dbReference type="Google" id="ProtNLM"/>
    </source>
</evidence>
<dbReference type="EMBL" id="CP022110">
    <property type="protein sequence ID" value="ASG19463.1"/>
    <property type="molecule type" value="Genomic_DNA"/>
</dbReference>
<dbReference type="InterPro" id="IPR019253">
    <property type="entry name" value="DUF2244_TM"/>
</dbReference>
<gene>
    <name evidence="2" type="ORF">Y958_00450</name>
</gene>
<feature type="transmembrane region" description="Helical" evidence="1">
    <location>
        <begin position="54"/>
        <end position="73"/>
    </location>
</feature>
<accession>A0A248JL40</accession>
<dbReference type="KEGG" id="nao:Y958_00450"/>
<evidence type="ECO:0000313" key="2">
    <source>
        <dbReference type="EMBL" id="ASG19463.1"/>
    </source>
</evidence>
<reference evidence="2 3" key="1">
    <citation type="submission" date="2017-06" db="EMBL/GenBank/DDBJ databases">
        <title>Complete genome sequence of Nitrospirillum amazonense strain CBAmC, an endophytic nitrogen-fixing and plant growth-promoting bacterium, isolated from sugarcane.</title>
        <authorList>
            <person name="Schwab S."/>
            <person name="dos Santos Teixeira K.R."/>
            <person name="Simoes Araujo J.L."/>
            <person name="Soares Vidal M."/>
            <person name="Borges de Freitas H.R."/>
            <person name="Rivello Crivelaro A.L."/>
            <person name="Bueno de Camargo Nunes A."/>
            <person name="dos Santos C.M."/>
            <person name="Palmeira da Silva Rosa D."/>
            <person name="da Silva Padilha D."/>
            <person name="da Silva E."/>
            <person name="Araujo Terra L."/>
            <person name="Soares Mendes V."/>
            <person name="Farinelli L."/>
            <person name="Magalhaes Cruz L."/>
            <person name="Baldani J.I."/>
        </authorList>
    </citation>
    <scope>NUCLEOTIDE SEQUENCE [LARGE SCALE GENOMIC DNA]</scope>
    <source>
        <strain evidence="2 3">CBAmC</strain>
    </source>
</reference>
<dbReference type="AlphaFoldDB" id="A0A248JL40"/>
<protein>
    <recommendedName>
        <fullName evidence="4">DUF2244 domain-containing protein</fullName>
    </recommendedName>
</protein>
<keyword evidence="3" id="KW-1185">Reference proteome</keyword>
<dbReference type="Pfam" id="PF10003">
    <property type="entry name" value="DUF2244"/>
    <property type="match status" value="1"/>
</dbReference>
<sequence>MIHDETTLRQTWFSVILRPHRSLSPQGFRILMGIVAAVSFGVGLVFFLRGAWPVIGFCGVDVLVIYLAFRASYRSARLYERVELTDQALTVERVEPRRPSRSWSFIPYWLRVHMDDPAQHDSQVVLTSHGKRLVVGAFLPMEERVQVASTLSEALAKHKRAGF</sequence>
<keyword evidence="1" id="KW-0472">Membrane</keyword>